<dbReference type="InterPro" id="IPR036390">
    <property type="entry name" value="WH_DNA-bd_sf"/>
</dbReference>
<proteinExistence type="predicted"/>
<dbReference type="GO" id="GO:0032259">
    <property type="term" value="P:methylation"/>
    <property type="evidence" value="ECO:0007669"/>
    <property type="project" value="UniProtKB-KW"/>
</dbReference>
<dbReference type="EMBL" id="JAADJZ010000004">
    <property type="protein sequence ID" value="KAF2875850.1"/>
    <property type="molecule type" value="Genomic_DNA"/>
</dbReference>
<dbReference type="PROSITE" id="PS51683">
    <property type="entry name" value="SAM_OMT_II"/>
    <property type="match status" value="1"/>
</dbReference>
<evidence type="ECO:0000256" key="1">
    <source>
        <dbReference type="ARBA" id="ARBA00022603"/>
    </source>
</evidence>
<accession>A0A7C8IJH1</accession>
<dbReference type="Gene3D" id="3.40.50.150">
    <property type="entry name" value="Vaccinia Virus protein VP39"/>
    <property type="match status" value="1"/>
</dbReference>
<keyword evidence="3" id="KW-0949">S-adenosyl-L-methionine</keyword>
<dbReference type="InterPro" id="IPR012967">
    <property type="entry name" value="COMT_dimerisation"/>
</dbReference>
<dbReference type="InterPro" id="IPR001077">
    <property type="entry name" value="COMT_C"/>
</dbReference>
<dbReference type="AlphaFoldDB" id="A0A7C8IJH1"/>
<evidence type="ECO:0000256" key="3">
    <source>
        <dbReference type="ARBA" id="ARBA00022691"/>
    </source>
</evidence>
<dbReference type="Proteomes" id="UP000481861">
    <property type="component" value="Unassembled WGS sequence"/>
</dbReference>
<feature type="domain" description="O-methyltransferase dimerisation" evidence="5">
    <location>
        <begin position="76"/>
        <end position="148"/>
    </location>
</feature>
<dbReference type="Pfam" id="PF00891">
    <property type="entry name" value="Methyltransf_2"/>
    <property type="match status" value="1"/>
</dbReference>
<reference evidence="6 7" key="1">
    <citation type="submission" date="2020-01" db="EMBL/GenBank/DDBJ databases">
        <authorList>
            <consortium name="DOE Joint Genome Institute"/>
            <person name="Haridas S."/>
            <person name="Albert R."/>
            <person name="Binder M."/>
            <person name="Bloem J."/>
            <person name="Labutti K."/>
            <person name="Salamov A."/>
            <person name="Andreopoulos B."/>
            <person name="Baker S.E."/>
            <person name="Barry K."/>
            <person name="Bills G."/>
            <person name="Bluhm B.H."/>
            <person name="Cannon C."/>
            <person name="Castanera R."/>
            <person name="Culley D.E."/>
            <person name="Daum C."/>
            <person name="Ezra D."/>
            <person name="Gonzalez J.B."/>
            <person name="Henrissat B."/>
            <person name="Kuo A."/>
            <person name="Liang C."/>
            <person name="Lipzen A."/>
            <person name="Lutzoni F."/>
            <person name="Magnuson J."/>
            <person name="Mondo S."/>
            <person name="Nolan M."/>
            <person name="Ohm R."/>
            <person name="Pangilinan J."/>
            <person name="Park H.-J.H."/>
            <person name="Ramirez L."/>
            <person name="Alfaro M."/>
            <person name="Sun H."/>
            <person name="Tritt A."/>
            <person name="Yoshinaga Y."/>
            <person name="Zwiers L.-H.L."/>
            <person name="Turgeon B.G."/>
            <person name="Goodwin S.B."/>
            <person name="Spatafora J.W."/>
            <person name="Crous P.W."/>
            <person name="Grigoriev I.V."/>
        </authorList>
    </citation>
    <scope>NUCLEOTIDE SEQUENCE [LARGE SCALE GENOMIC DNA]</scope>
    <source>
        <strain evidence="6 7">CBS 611.86</strain>
    </source>
</reference>
<evidence type="ECO:0000259" key="4">
    <source>
        <dbReference type="Pfam" id="PF00891"/>
    </source>
</evidence>
<gene>
    <name evidence="6" type="ORF">BDV95DRAFT_626251</name>
</gene>
<dbReference type="SUPFAM" id="SSF53335">
    <property type="entry name" value="S-adenosyl-L-methionine-dependent methyltransferases"/>
    <property type="match status" value="1"/>
</dbReference>
<dbReference type="Gene3D" id="1.10.10.10">
    <property type="entry name" value="Winged helix-like DNA-binding domain superfamily/Winged helix DNA-binding domain"/>
    <property type="match status" value="1"/>
</dbReference>
<protein>
    <submittedName>
        <fullName evidence="6">Putative O-methyltransferase</fullName>
    </submittedName>
</protein>
<dbReference type="InterPro" id="IPR029063">
    <property type="entry name" value="SAM-dependent_MTases_sf"/>
</dbReference>
<feature type="domain" description="O-methyltransferase C-terminal" evidence="4">
    <location>
        <begin position="196"/>
        <end position="389"/>
    </location>
</feature>
<dbReference type="PANTHER" id="PTHR43712">
    <property type="entry name" value="PUTATIVE (AFU_ORTHOLOGUE AFUA_4G14580)-RELATED"/>
    <property type="match status" value="1"/>
</dbReference>
<dbReference type="PANTHER" id="PTHR43712:SF16">
    <property type="entry name" value="O-METHYLTRANSFERASE ELCB"/>
    <property type="match status" value="1"/>
</dbReference>
<dbReference type="SUPFAM" id="SSF46785">
    <property type="entry name" value="Winged helix' DNA-binding domain"/>
    <property type="match status" value="1"/>
</dbReference>
<comment type="caution">
    <text evidence="6">The sequence shown here is derived from an EMBL/GenBank/DDBJ whole genome shotgun (WGS) entry which is preliminary data.</text>
</comment>
<evidence type="ECO:0000313" key="7">
    <source>
        <dbReference type="Proteomes" id="UP000481861"/>
    </source>
</evidence>
<keyword evidence="7" id="KW-1185">Reference proteome</keyword>
<sequence>MTSLTELATKILAISKQLEPYRNSESADSATDSAKWLQTLPDDVDQGRLGLLDTLHELKTQIEGPVTALSDLIRKHTDVASLHSLYGLRLPQHVPASGSVSYATVAQKCAVEERVLRRLFRYAMTNGMFTEPEPGFVAHTSLSRLLLEDPGAFDALGMTIEDLAPASLQLLKALQKYPASSEPNETGFNIANNTNLPIYEYIAQDPERARRFGAGMMYFSHGDEFDLRHLITAFPWDQHDREEVLLVDVGGGHGTVATKIASATSKMRFIVQDMEKTVAMGKSLLPQELSSRIEFMAHDFLQEQTVKHADFYFFRWIMHNWSDKYCVKILQGLVPALKDGAKVLAFESVLGPPDTKPSNRAGSYLDMVMLCAFNGATRTEEGWKQLFAESHPNFVFDGVTKIPGSALKLIQSTWVEPKNSTV</sequence>
<dbReference type="GO" id="GO:0008171">
    <property type="term" value="F:O-methyltransferase activity"/>
    <property type="evidence" value="ECO:0007669"/>
    <property type="project" value="InterPro"/>
</dbReference>
<dbReference type="InterPro" id="IPR036388">
    <property type="entry name" value="WH-like_DNA-bd_sf"/>
</dbReference>
<keyword evidence="1 6" id="KW-0489">Methyltransferase</keyword>
<organism evidence="6 7">
    <name type="scientific">Massariosphaeria phaeospora</name>
    <dbReference type="NCBI Taxonomy" id="100035"/>
    <lineage>
        <taxon>Eukaryota</taxon>
        <taxon>Fungi</taxon>
        <taxon>Dikarya</taxon>
        <taxon>Ascomycota</taxon>
        <taxon>Pezizomycotina</taxon>
        <taxon>Dothideomycetes</taxon>
        <taxon>Pleosporomycetidae</taxon>
        <taxon>Pleosporales</taxon>
        <taxon>Pleosporales incertae sedis</taxon>
        <taxon>Massariosphaeria</taxon>
    </lineage>
</organism>
<dbReference type="OrthoDB" id="1606438at2759"/>
<dbReference type="InterPro" id="IPR016461">
    <property type="entry name" value="COMT-like"/>
</dbReference>
<name>A0A7C8IJH1_9PLEO</name>
<dbReference type="Pfam" id="PF08100">
    <property type="entry name" value="Dimerisation"/>
    <property type="match status" value="1"/>
</dbReference>
<evidence type="ECO:0000256" key="2">
    <source>
        <dbReference type="ARBA" id="ARBA00022679"/>
    </source>
</evidence>
<evidence type="ECO:0000259" key="5">
    <source>
        <dbReference type="Pfam" id="PF08100"/>
    </source>
</evidence>
<evidence type="ECO:0000313" key="6">
    <source>
        <dbReference type="EMBL" id="KAF2875850.1"/>
    </source>
</evidence>
<keyword evidence="2 6" id="KW-0808">Transferase</keyword>